<evidence type="ECO:0000313" key="1">
    <source>
        <dbReference type="EMBL" id="KRY76096.1"/>
    </source>
</evidence>
<dbReference type="EMBL" id="JYDR01000013">
    <property type="protein sequence ID" value="KRY76096.1"/>
    <property type="molecule type" value="Genomic_DNA"/>
</dbReference>
<dbReference type="InterPro" id="IPR005312">
    <property type="entry name" value="DUF1759"/>
</dbReference>
<evidence type="ECO:0000313" key="2">
    <source>
        <dbReference type="Proteomes" id="UP000054632"/>
    </source>
</evidence>
<sequence length="490" mass="55111">MIGGKVPHANVRATQLPPTAVNLTTVENSLPLSLKIRISYLYRRSVMLDRTYTWCREGRNLRILILFHEIEQQRLRETILLVVVQLEVDSSESAVRNALHALDAQSAEAHRAPVALEDVLPDGESLEAALNECRELRKEVFTTRTCADTFLKEKDKSKQSVVKPALTKKLGPQSQLRRLVTSRCLEQARPFLPPDCWRVHRYLATSRYWPALFLSFLPRALMMALRQQTMTIYFIKQPKAKTDDDVMTYAAFPPIQLTFSTSTTDLGDITKFLHLRSCLSGAALKAIERITVCAENYSEVVRTLHNRFYRVPEVVASHVLEVVGLKDRADEAPRWLEPPLPRIESSGEGNLSGFHALLPLIKEKLPPDTLEAWRAFVQDLTNEQITSVAFPSFLLNCCLAPFTVSAKRRVQVILSDPFVANRVQDILSRTEPSQWRHCPTADNPADKLSRGCALDTLRENQRSGLAEGTRIAVAAPYHGAIAGENSSRVP</sequence>
<dbReference type="Pfam" id="PF03564">
    <property type="entry name" value="DUF1759"/>
    <property type="match status" value="1"/>
</dbReference>
<organism evidence="1 2">
    <name type="scientific">Trichinella pseudospiralis</name>
    <name type="common">Parasitic roundworm</name>
    <dbReference type="NCBI Taxonomy" id="6337"/>
    <lineage>
        <taxon>Eukaryota</taxon>
        <taxon>Metazoa</taxon>
        <taxon>Ecdysozoa</taxon>
        <taxon>Nematoda</taxon>
        <taxon>Enoplea</taxon>
        <taxon>Dorylaimia</taxon>
        <taxon>Trichinellida</taxon>
        <taxon>Trichinellidae</taxon>
        <taxon>Trichinella</taxon>
    </lineage>
</organism>
<comment type="caution">
    <text evidence="1">The sequence shown here is derived from an EMBL/GenBank/DDBJ whole genome shotgun (WGS) entry which is preliminary data.</text>
</comment>
<protein>
    <submittedName>
        <fullName evidence="1">Uncharacterized protein</fullName>
    </submittedName>
</protein>
<name>A0A0V1EQQ1_TRIPS</name>
<accession>A0A0V1EQQ1</accession>
<proteinExistence type="predicted"/>
<dbReference type="AlphaFoldDB" id="A0A0V1EQQ1"/>
<reference evidence="1 2" key="1">
    <citation type="submission" date="2015-01" db="EMBL/GenBank/DDBJ databases">
        <title>Evolution of Trichinella species and genotypes.</title>
        <authorList>
            <person name="Korhonen P.K."/>
            <person name="Edoardo P."/>
            <person name="Giuseppe L.R."/>
            <person name="Gasser R.B."/>
        </authorList>
    </citation>
    <scope>NUCLEOTIDE SEQUENCE [LARGE SCALE GENOMIC DNA]</scope>
    <source>
        <strain evidence="1">ISS13</strain>
    </source>
</reference>
<gene>
    <name evidence="1" type="ORF">T4A_3705</name>
</gene>
<dbReference type="Proteomes" id="UP000054632">
    <property type="component" value="Unassembled WGS sequence"/>
</dbReference>